<evidence type="ECO:0000313" key="2">
    <source>
        <dbReference type="EMBL" id="EOB06786.1"/>
    </source>
</evidence>
<keyword evidence="3" id="KW-1185">Reference proteome</keyword>
<proteinExistence type="predicted"/>
<evidence type="ECO:0000256" key="1">
    <source>
        <dbReference type="SAM" id="MobiDB-lite"/>
    </source>
</evidence>
<dbReference type="AlphaFoldDB" id="R0K944"/>
<dbReference type="EMBL" id="KB742582">
    <property type="protein sequence ID" value="EOB06786.1"/>
    <property type="molecule type" value="Genomic_DNA"/>
</dbReference>
<evidence type="ECO:0000313" key="3">
    <source>
        <dbReference type="Proteomes" id="UP000296049"/>
    </source>
</evidence>
<gene>
    <name evidence="2" type="ORF">Anapl_06716</name>
</gene>
<reference evidence="3" key="1">
    <citation type="journal article" date="2013" name="Nat. Genet.">
        <title>The duck genome and transcriptome provide insight into an avian influenza virus reservoir species.</title>
        <authorList>
            <person name="Huang Y."/>
            <person name="Li Y."/>
            <person name="Burt D.W."/>
            <person name="Chen H."/>
            <person name="Zhang Y."/>
            <person name="Qian W."/>
            <person name="Kim H."/>
            <person name="Gan S."/>
            <person name="Zhao Y."/>
            <person name="Li J."/>
            <person name="Yi K."/>
            <person name="Feng H."/>
            <person name="Zhu P."/>
            <person name="Li B."/>
            <person name="Liu Q."/>
            <person name="Fairley S."/>
            <person name="Magor K.E."/>
            <person name="Du Z."/>
            <person name="Hu X."/>
            <person name="Goodman L."/>
            <person name="Tafer H."/>
            <person name="Vignal A."/>
            <person name="Lee T."/>
            <person name="Kim K.W."/>
            <person name="Sheng Z."/>
            <person name="An Y."/>
            <person name="Searle S."/>
            <person name="Herrero J."/>
            <person name="Groenen M.A."/>
            <person name="Crooijmans R.P."/>
            <person name="Faraut T."/>
            <person name="Cai Q."/>
            <person name="Webster R.G."/>
            <person name="Aldridge J.R."/>
            <person name="Warren W.C."/>
            <person name="Bartschat S."/>
            <person name="Kehr S."/>
            <person name="Marz M."/>
            <person name="Stadler P.F."/>
            <person name="Smith J."/>
            <person name="Kraus R.H."/>
            <person name="Zhao Y."/>
            <person name="Ren L."/>
            <person name="Fei J."/>
            <person name="Morisson M."/>
            <person name="Kaiser P."/>
            <person name="Griffin D.K."/>
            <person name="Rao M."/>
            <person name="Pitel F."/>
            <person name="Wang J."/>
            <person name="Li N."/>
        </authorList>
    </citation>
    <scope>NUCLEOTIDE SEQUENCE [LARGE SCALE GENOMIC DNA]</scope>
</reference>
<protein>
    <submittedName>
        <fullName evidence="2">Uncharacterized protein</fullName>
    </submittedName>
</protein>
<dbReference type="Proteomes" id="UP000296049">
    <property type="component" value="Unassembled WGS sequence"/>
</dbReference>
<organism evidence="2 3">
    <name type="scientific">Anas platyrhynchos</name>
    <name type="common">Mallard</name>
    <name type="synonym">Anas boschas</name>
    <dbReference type="NCBI Taxonomy" id="8839"/>
    <lineage>
        <taxon>Eukaryota</taxon>
        <taxon>Metazoa</taxon>
        <taxon>Chordata</taxon>
        <taxon>Craniata</taxon>
        <taxon>Vertebrata</taxon>
        <taxon>Euteleostomi</taxon>
        <taxon>Archelosauria</taxon>
        <taxon>Archosauria</taxon>
        <taxon>Dinosauria</taxon>
        <taxon>Saurischia</taxon>
        <taxon>Theropoda</taxon>
        <taxon>Coelurosauria</taxon>
        <taxon>Aves</taxon>
        <taxon>Neognathae</taxon>
        <taxon>Galloanserae</taxon>
        <taxon>Anseriformes</taxon>
        <taxon>Anatidae</taxon>
        <taxon>Anatinae</taxon>
        <taxon>Anas</taxon>
    </lineage>
</organism>
<accession>R0K944</accession>
<feature type="region of interest" description="Disordered" evidence="1">
    <location>
        <begin position="1"/>
        <end position="25"/>
    </location>
</feature>
<name>R0K944_ANAPL</name>
<feature type="compositionally biased region" description="Basic residues" evidence="1">
    <location>
        <begin position="1"/>
        <end position="13"/>
    </location>
</feature>
<sequence length="216" mass="24663">MALLRRNTRRRAHTGGPQSTRTTDEPNLCKAAVKTTQELRSETVSLSLTSWLYKVLSENLGSHPDFLDVLVCCVEITRQNKPGMAETVRSRTANSNQFRSVFDLNEVLIGTVYMDNSFWIQLWEEFMILLLEFLHTPLLVTCLVTTTLQGWRAERTRGPGTELCMLFFPTPLSLHGASFMVQIHLTAFQHLESDMFVLESLYRQQEEIAASSKQFS</sequence>